<dbReference type="EMBL" id="BDGG01000007">
    <property type="protein sequence ID" value="GAV01381.1"/>
    <property type="molecule type" value="Genomic_DNA"/>
</dbReference>
<accession>A0A1D1VKD2</accession>
<evidence type="ECO:0000256" key="4">
    <source>
        <dbReference type="ARBA" id="ARBA00022670"/>
    </source>
</evidence>
<dbReference type="GO" id="GO:0005615">
    <property type="term" value="C:extracellular space"/>
    <property type="evidence" value="ECO:0007669"/>
    <property type="project" value="TreeGrafter"/>
</dbReference>
<dbReference type="PROSITE" id="PS52035">
    <property type="entry name" value="PEPTIDASE_M14"/>
    <property type="match status" value="1"/>
</dbReference>
<dbReference type="STRING" id="947166.A0A1D1VKD2"/>
<feature type="domain" description="Peptidase M14" evidence="13">
    <location>
        <begin position="118"/>
        <end position="415"/>
    </location>
</feature>
<keyword evidence="5" id="KW-0479">Metal-binding</keyword>
<keyword evidence="11" id="KW-1133">Transmembrane helix</keyword>
<gene>
    <name evidence="14" type="primary">RvY_12104</name>
    <name evidence="14" type="synonym">RvY_12104.1</name>
    <name evidence="14" type="ORF">RvY_12104-1</name>
</gene>
<dbReference type="PROSITE" id="PS00132">
    <property type="entry name" value="CARBOXYPEPT_ZN_1"/>
    <property type="match status" value="1"/>
</dbReference>
<dbReference type="InterPro" id="IPR057247">
    <property type="entry name" value="CARBOXYPEPT_ZN_2"/>
</dbReference>
<comment type="cofactor">
    <cofactor evidence="1">
        <name>Zn(2+)</name>
        <dbReference type="ChEBI" id="CHEBI:29105"/>
    </cofactor>
</comment>
<dbReference type="FunFam" id="2.60.40.1120:FF:000004">
    <property type="entry name" value="Carboxypeptidase E"/>
    <property type="match status" value="1"/>
</dbReference>
<dbReference type="PROSITE" id="PS00133">
    <property type="entry name" value="CARBOXYPEPT_ZN_2"/>
    <property type="match status" value="1"/>
</dbReference>
<evidence type="ECO:0000256" key="6">
    <source>
        <dbReference type="ARBA" id="ARBA00022801"/>
    </source>
</evidence>
<feature type="region of interest" description="Disordered" evidence="10">
    <location>
        <begin position="628"/>
        <end position="675"/>
    </location>
</feature>
<evidence type="ECO:0000313" key="14">
    <source>
        <dbReference type="EMBL" id="GAV01381.1"/>
    </source>
</evidence>
<dbReference type="GO" id="GO:0006518">
    <property type="term" value="P:peptide metabolic process"/>
    <property type="evidence" value="ECO:0007669"/>
    <property type="project" value="TreeGrafter"/>
</dbReference>
<dbReference type="PANTHER" id="PTHR11532:SF62">
    <property type="entry name" value="CARBOXYPEPTIDASE D"/>
    <property type="match status" value="1"/>
</dbReference>
<dbReference type="AlphaFoldDB" id="A0A1D1VKD2"/>
<feature type="signal peptide" evidence="12">
    <location>
        <begin position="1"/>
        <end position="29"/>
    </location>
</feature>
<evidence type="ECO:0000256" key="11">
    <source>
        <dbReference type="SAM" id="Phobius"/>
    </source>
</evidence>
<dbReference type="Gene3D" id="2.60.40.1120">
    <property type="entry name" value="Carboxypeptidase-like, regulatory domain"/>
    <property type="match status" value="1"/>
</dbReference>
<name>A0A1D1VKD2_RAMVA</name>
<feature type="chain" id="PRO_5008898525" description="Peptidase M14 domain-containing protein" evidence="12">
    <location>
        <begin position="30"/>
        <end position="675"/>
    </location>
</feature>
<dbReference type="FunFam" id="3.40.630.10:FF:000020">
    <property type="entry name" value="Carboxypeptidase D"/>
    <property type="match status" value="1"/>
</dbReference>
<keyword evidence="6" id="KW-0378">Hydrolase</keyword>
<keyword evidence="11" id="KW-0472">Membrane</keyword>
<dbReference type="CDD" id="cd03858">
    <property type="entry name" value="M14_CP_N-E_like"/>
    <property type="match status" value="1"/>
</dbReference>
<dbReference type="InterPro" id="IPR000834">
    <property type="entry name" value="Peptidase_M14"/>
</dbReference>
<evidence type="ECO:0000256" key="12">
    <source>
        <dbReference type="SAM" id="SignalP"/>
    </source>
</evidence>
<feature type="active site" description="Proton donor/acceptor" evidence="9">
    <location>
        <position position="385"/>
    </location>
</feature>
<evidence type="ECO:0000256" key="7">
    <source>
        <dbReference type="ARBA" id="ARBA00022833"/>
    </source>
</evidence>
<protein>
    <recommendedName>
        <fullName evidence="13">Peptidase M14 domain-containing protein</fullName>
    </recommendedName>
</protein>
<dbReference type="SUPFAM" id="SSF53187">
    <property type="entry name" value="Zn-dependent exopeptidases"/>
    <property type="match status" value="1"/>
</dbReference>
<sequence>MASFPWWHSFRSFSLLLVLSHVSIHFADGAAYGTPYGTQTGYSQQEYGPQKFLNQMQDPLLRLRTQIASTDSRLFLDEPVNPSLQSAASKLSITAMINRILPCQVVDDSQIKEPSVFRYHNYDELTGFLQNFSLAYPSISRLYSVGKSVQNRDLWVIEIGNNPGVHDPGKPEFKYVGNMHGNEVVGREILLNFIEVLLRNYKSVDCIKKMVDATRIHILPSMNPDGFERSIPGDYESIQGRANFHDKDLNRNFPDQYAITQDNRQQEPETLAVMNWIKAYPFVLSANLHGGSLVANYPFDDNQDMSKSYENTLYSQSPDDAIFKQLAAAYSEAHATMYEGVPCPRYKQSEFFEDGITNGAKWYPVAGGMQDWNYLNTNTFEITVELGCWKYPREEFLKRYWNENRKALFAYLMEVHKGIKGFTTDEQGSPLSGVTIRVEGIEHVVTSNEDGDYWRLLVPGDYRITAYKKGYQVDKKKATVYKDKMATSVNFTLKRLSTAAETGQYDIENEGGWRTIPATAHQSDKNLKAGIAHIPTHIPGQSSVETSTRKDAGADVSILPLAGLNSGAGDGVKSEGSSKMTALIWLLFVCTVIAMLGFFGLSLYSLRRKRFTAEGAYTSPIQNRTFDDMERGKVTHSSVGRAVRLSPHGSRSSAGNGPRRGHEARSLLSDDVNDD</sequence>
<proteinExistence type="inferred from homology"/>
<dbReference type="InterPro" id="IPR050753">
    <property type="entry name" value="Peptidase_M14_domain"/>
</dbReference>
<dbReference type="PRINTS" id="PR00765">
    <property type="entry name" value="CRBOXYPTASEA"/>
</dbReference>
<evidence type="ECO:0000256" key="1">
    <source>
        <dbReference type="ARBA" id="ARBA00001947"/>
    </source>
</evidence>
<evidence type="ECO:0000256" key="9">
    <source>
        <dbReference type="PROSITE-ProRule" id="PRU01379"/>
    </source>
</evidence>
<dbReference type="Pfam" id="PF13620">
    <property type="entry name" value="CarboxypepD_reg"/>
    <property type="match status" value="1"/>
</dbReference>
<dbReference type="Gene3D" id="3.40.630.10">
    <property type="entry name" value="Zn peptidases"/>
    <property type="match status" value="1"/>
</dbReference>
<dbReference type="InterPro" id="IPR057246">
    <property type="entry name" value="CARBOXYPEPT_ZN_1"/>
</dbReference>
<reference evidence="14 15" key="1">
    <citation type="journal article" date="2016" name="Nat. Commun.">
        <title>Extremotolerant tardigrade genome and improved radiotolerance of human cultured cells by tardigrade-unique protein.</title>
        <authorList>
            <person name="Hashimoto T."/>
            <person name="Horikawa D.D."/>
            <person name="Saito Y."/>
            <person name="Kuwahara H."/>
            <person name="Kozuka-Hata H."/>
            <person name="Shin-I T."/>
            <person name="Minakuchi Y."/>
            <person name="Ohishi K."/>
            <person name="Motoyama A."/>
            <person name="Aizu T."/>
            <person name="Enomoto A."/>
            <person name="Kondo K."/>
            <person name="Tanaka S."/>
            <person name="Hara Y."/>
            <person name="Koshikawa S."/>
            <person name="Sagara H."/>
            <person name="Miura T."/>
            <person name="Yokobori S."/>
            <person name="Miyagawa K."/>
            <person name="Suzuki Y."/>
            <person name="Kubo T."/>
            <person name="Oyama M."/>
            <person name="Kohara Y."/>
            <person name="Fujiyama A."/>
            <person name="Arakawa K."/>
            <person name="Katayama T."/>
            <person name="Toyoda A."/>
            <person name="Kunieda T."/>
        </authorList>
    </citation>
    <scope>NUCLEOTIDE SEQUENCE [LARGE SCALE GENOMIC DNA]</scope>
    <source>
        <strain evidence="14 15">YOKOZUNA-1</strain>
    </source>
</reference>
<dbReference type="MEROPS" id="M14.016"/>
<dbReference type="Pfam" id="PF00246">
    <property type="entry name" value="Peptidase_M14"/>
    <property type="match status" value="1"/>
</dbReference>
<dbReference type="SMART" id="SM00631">
    <property type="entry name" value="Zn_pept"/>
    <property type="match status" value="1"/>
</dbReference>
<dbReference type="PANTHER" id="PTHR11532">
    <property type="entry name" value="PROTEASE M14 CARBOXYPEPTIDASE"/>
    <property type="match status" value="1"/>
</dbReference>
<dbReference type="SUPFAM" id="SSF49464">
    <property type="entry name" value="Carboxypeptidase regulatory domain-like"/>
    <property type="match status" value="1"/>
</dbReference>
<comment type="caution">
    <text evidence="14">The sequence shown here is derived from an EMBL/GenBank/DDBJ whole genome shotgun (WGS) entry which is preliminary data.</text>
</comment>
<evidence type="ECO:0000256" key="10">
    <source>
        <dbReference type="SAM" id="MobiDB-lite"/>
    </source>
</evidence>
<evidence type="ECO:0000313" key="15">
    <source>
        <dbReference type="Proteomes" id="UP000186922"/>
    </source>
</evidence>
<evidence type="ECO:0000256" key="5">
    <source>
        <dbReference type="ARBA" id="ARBA00022723"/>
    </source>
</evidence>
<dbReference type="GO" id="GO:0008270">
    <property type="term" value="F:zinc ion binding"/>
    <property type="evidence" value="ECO:0007669"/>
    <property type="project" value="InterPro"/>
</dbReference>
<evidence type="ECO:0000256" key="2">
    <source>
        <dbReference type="ARBA" id="ARBA00005988"/>
    </source>
</evidence>
<evidence type="ECO:0000256" key="3">
    <source>
        <dbReference type="ARBA" id="ARBA00022645"/>
    </source>
</evidence>
<organism evidence="14 15">
    <name type="scientific">Ramazzottius varieornatus</name>
    <name type="common">Water bear</name>
    <name type="synonym">Tardigrade</name>
    <dbReference type="NCBI Taxonomy" id="947166"/>
    <lineage>
        <taxon>Eukaryota</taxon>
        <taxon>Metazoa</taxon>
        <taxon>Ecdysozoa</taxon>
        <taxon>Tardigrada</taxon>
        <taxon>Eutardigrada</taxon>
        <taxon>Parachela</taxon>
        <taxon>Hypsibioidea</taxon>
        <taxon>Ramazzottiidae</taxon>
        <taxon>Ramazzottius</taxon>
    </lineage>
</organism>
<dbReference type="GO" id="GO:0004181">
    <property type="term" value="F:metallocarboxypeptidase activity"/>
    <property type="evidence" value="ECO:0007669"/>
    <property type="project" value="InterPro"/>
</dbReference>
<dbReference type="Proteomes" id="UP000186922">
    <property type="component" value="Unassembled WGS sequence"/>
</dbReference>
<feature type="transmembrane region" description="Helical" evidence="11">
    <location>
        <begin position="582"/>
        <end position="604"/>
    </location>
</feature>
<dbReference type="CDD" id="cd11308">
    <property type="entry name" value="Peptidase_M14NE-CP-C_like"/>
    <property type="match status" value="1"/>
</dbReference>
<dbReference type="OrthoDB" id="10249045at2759"/>
<evidence type="ECO:0000259" key="13">
    <source>
        <dbReference type="PROSITE" id="PS52035"/>
    </source>
</evidence>
<keyword evidence="15" id="KW-1185">Reference proteome</keyword>
<evidence type="ECO:0000256" key="8">
    <source>
        <dbReference type="ARBA" id="ARBA00023180"/>
    </source>
</evidence>
<keyword evidence="4" id="KW-0645">Protease</keyword>
<keyword evidence="11" id="KW-0812">Transmembrane</keyword>
<comment type="similarity">
    <text evidence="2 9">Belongs to the peptidase M14 family.</text>
</comment>
<keyword evidence="3" id="KW-0121">Carboxypeptidase</keyword>
<keyword evidence="8" id="KW-0325">Glycoprotein</keyword>
<keyword evidence="7" id="KW-0862">Zinc</keyword>
<dbReference type="InterPro" id="IPR008969">
    <property type="entry name" value="CarboxyPept-like_regulatory"/>
</dbReference>
<dbReference type="GO" id="GO:0016485">
    <property type="term" value="P:protein processing"/>
    <property type="evidence" value="ECO:0007669"/>
    <property type="project" value="TreeGrafter"/>
</dbReference>
<keyword evidence="12" id="KW-0732">Signal</keyword>